<sequence>MDVIKKDGIFYLSGEFDIFHAGNVESKIMEDYDKKSDLILDFSGVTFMDSTGLGILISMLKELEEDGNTILVKNATKRIKKVFEITELDKVFGIND</sequence>
<evidence type="ECO:0000259" key="3">
    <source>
        <dbReference type="PROSITE" id="PS50801"/>
    </source>
</evidence>
<proteinExistence type="inferred from homology"/>
<dbReference type="Pfam" id="PF01740">
    <property type="entry name" value="STAS"/>
    <property type="match status" value="1"/>
</dbReference>
<evidence type="ECO:0000313" key="4">
    <source>
        <dbReference type="EMBL" id="PVY89182.1"/>
    </source>
</evidence>
<evidence type="ECO:0000256" key="2">
    <source>
        <dbReference type="RuleBase" id="RU003749"/>
    </source>
</evidence>
<dbReference type="CDD" id="cd07043">
    <property type="entry name" value="STAS_anti-anti-sigma_factors"/>
    <property type="match status" value="1"/>
</dbReference>
<comment type="similarity">
    <text evidence="1 2">Belongs to the anti-sigma-factor antagonist family.</text>
</comment>
<evidence type="ECO:0000313" key="5">
    <source>
        <dbReference type="Proteomes" id="UP000245793"/>
    </source>
</evidence>
<accession>A0A2U1DNQ5</accession>
<dbReference type="PANTHER" id="PTHR33495:SF2">
    <property type="entry name" value="ANTI-SIGMA FACTOR ANTAGONIST TM_1081-RELATED"/>
    <property type="match status" value="1"/>
</dbReference>
<dbReference type="NCBIfam" id="TIGR00377">
    <property type="entry name" value="ant_ant_sig"/>
    <property type="match status" value="1"/>
</dbReference>
<dbReference type="GO" id="GO:0043856">
    <property type="term" value="F:anti-sigma factor antagonist activity"/>
    <property type="evidence" value="ECO:0007669"/>
    <property type="project" value="InterPro"/>
</dbReference>
<dbReference type="AlphaFoldDB" id="A0A2U1DNQ5"/>
<comment type="caution">
    <text evidence="4">The sequence shown here is derived from an EMBL/GenBank/DDBJ whole genome shotgun (WGS) entry which is preliminary data.</text>
</comment>
<dbReference type="SUPFAM" id="SSF52091">
    <property type="entry name" value="SpoIIaa-like"/>
    <property type="match status" value="1"/>
</dbReference>
<dbReference type="EMBL" id="QEKV01000010">
    <property type="protein sequence ID" value="PVY89182.1"/>
    <property type="molecule type" value="Genomic_DNA"/>
</dbReference>
<dbReference type="InterPro" id="IPR003658">
    <property type="entry name" value="Anti-sigma_ant"/>
</dbReference>
<dbReference type="Proteomes" id="UP000245793">
    <property type="component" value="Unassembled WGS sequence"/>
</dbReference>
<organism evidence="4 5">
    <name type="scientific">Ezakiella coagulans</name>
    <dbReference type="NCBI Taxonomy" id="46507"/>
    <lineage>
        <taxon>Bacteria</taxon>
        <taxon>Bacillati</taxon>
        <taxon>Bacillota</taxon>
        <taxon>Tissierellia</taxon>
        <taxon>Ezakiella</taxon>
    </lineage>
</organism>
<dbReference type="PANTHER" id="PTHR33495">
    <property type="entry name" value="ANTI-SIGMA FACTOR ANTAGONIST TM_1081-RELATED-RELATED"/>
    <property type="match status" value="1"/>
</dbReference>
<feature type="domain" description="STAS" evidence="3">
    <location>
        <begin position="1"/>
        <end position="96"/>
    </location>
</feature>
<name>A0A2U1DNQ5_9FIRM</name>
<dbReference type="Gene3D" id="3.30.750.24">
    <property type="entry name" value="STAS domain"/>
    <property type="match status" value="1"/>
</dbReference>
<keyword evidence="5" id="KW-1185">Reference proteome</keyword>
<evidence type="ECO:0000256" key="1">
    <source>
        <dbReference type="ARBA" id="ARBA00009013"/>
    </source>
</evidence>
<protein>
    <recommendedName>
        <fullName evidence="2">Anti-sigma factor antagonist</fullName>
    </recommendedName>
</protein>
<dbReference type="InterPro" id="IPR002645">
    <property type="entry name" value="STAS_dom"/>
</dbReference>
<dbReference type="PROSITE" id="PS50801">
    <property type="entry name" value="STAS"/>
    <property type="match status" value="1"/>
</dbReference>
<gene>
    <name evidence="4" type="ORF">C7381_11020</name>
</gene>
<dbReference type="InterPro" id="IPR036513">
    <property type="entry name" value="STAS_dom_sf"/>
</dbReference>
<dbReference type="RefSeq" id="WP_165803633.1">
    <property type="nucleotide sequence ID" value="NZ_QEKV01000010.1"/>
</dbReference>
<reference evidence="4 5" key="1">
    <citation type="submission" date="2018-04" db="EMBL/GenBank/DDBJ databases">
        <title>Genomic Encyclopedia of Type Strains, Phase IV (KMG-IV): sequencing the most valuable type-strain genomes for metagenomic binning, comparative biology and taxonomic classification.</title>
        <authorList>
            <person name="Goeker M."/>
        </authorList>
    </citation>
    <scope>NUCLEOTIDE SEQUENCE [LARGE SCALE GENOMIC DNA]</scope>
    <source>
        <strain evidence="4 5">DSM 20705</strain>
    </source>
</reference>